<proteinExistence type="predicted"/>
<evidence type="ECO:0000256" key="1">
    <source>
        <dbReference type="ARBA" id="ARBA00004123"/>
    </source>
</evidence>
<evidence type="ECO:0000256" key="2">
    <source>
        <dbReference type="ARBA" id="ARBA00022723"/>
    </source>
</evidence>
<dbReference type="InterPro" id="IPR040050">
    <property type="entry name" value="ZNF830-like"/>
</dbReference>
<evidence type="ECO:0000259" key="8">
    <source>
        <dbReference type="SMART" id="SM00451"/>
    </source>
</evidence>
<feature type="region of interest" description="Disordered" evidence="7">
    <location>
        <begin position="218"/>
        <end position="252"/>
    </location>
</feature>
<evidence type="ECO:0000256" key="4">
    <source>
        <dbReference type="ARBA" id="ARBA00022833"/>
    </source>
</evidence>
<dbReference type="RefSeq" id="XP_008565622.1">
    <property type="nucleotide sequence ID" value="XM_008567400.1"/>
</dbReference>
<keyword evidence="2" id="KW-0479">Metal-binding</keyword>
<dbReference type="Pfam" id="PF12874">
    <property type="entry name" value="zf-met"/>
    <property type="match status" value="1"/>
</dbReference>
<feature type="compositionally biased region" description="Basic and acidic residues" evidence="7">
    <location>
        <begin position="104"/>
        <end position="115"/>
    </location>
</feature>
<evidence type="ECO:0000313" key="9">
    <source>
        <dbReference type="Proteomes" id="UP000694923"/>
    </source>
</evidence>
<dbReference type="SMART" id="SM00451">
    <property type="entry name" value="ZnF_U1"/>
    <property type="match status" value="1"/>
</dbReference>
<dbReference type="PANTHER" id="PTHR13278:SF0">
    <property type="entry name" value="ZINC FINGER PROTEIN 830"/>
    <property type="match status" value="1"/>
</dbReference>
<keyword evidence="4" id="KW-0862">Zinc</keyword>
<keyword evidence="5" id="KW-0175">Coiled coil</keyword>
<evidence type="ECO:0000256" key="3">
    <source>
        <dbReference type="ARBA" id="ARBA00022771"/>
    </source>
</evidence>
<dbReference type="PANTHER" id="PTHR13278">
    <property type="entry name" value="ZINC FINGER PROTEIN 830"/>
    <property type="match status" value="1"/>
</dbReference>
<dbReference type="InterPro" id="IPR036236">
    <property type="entry name" value="Znf_C2H2_sf"/>
</dbReference>
<feature type="compositionally biased region" description="Acidic residues" evidence="7">
    <location>
        <begin position="158"/>
        <end position="170"/>
    </location>
</feature>
<feature type="domain" description="U1-type" evidence="8">
    <location>
        <begin position="48"/>
        <end position="82"/>
    </location>
</feature>
<keyword evidence="6" id="KW-0539">Nucleus</keyword>
<gene>
    <name evidence="10" type="primary">LOC103586197</name>
</gene>
<dbReference type="SUPFAM" id="SSF57667">
    <property type="entry name" value="beta-beta-alpha zinc fingers"/>
    <property type="match status" value="1"/>
</dbReference>
<dbReference type="GeneID" id="103586197"/>
<dbReference type="Gene3D" id="3.30.160.60">
    <property type="entry name" value="Classic Zinc Finger"/>
    <property type="match status" value="1"/>
</dbReference>
<feature type="region of interest" description="Disordered" evidence="7">
    <location>
        <begin position="1"/>
        <end position="20"/>
    </location>
</feature>
<evidence type="ECO:0000256" key="7">
    <source>
        <dbReference type="SAM" id="MobiDB-lite"/>
    </source>
</evidence>
<organism evidence="9 10">
    <name type="scientific">Galeopterus variegatus</name>
    <name type="common">Malayan flying lemur</name>
    <name type="synonym">Cynocephalus variegatus</name>
    <dbReference type="NCBI Taxonomy" id="482537"/>
    <lineage>
        <taxon>Eukaryota</taxon>
        <taxon>Metazoa</taxon>
        <taxon>Chordata</taxon>
        <taxon>Craniata</taxon>
        <taxon>Vertebrata</taxon>
        <taxon>Euteleostomi</taxon>
        <taxon>Mammalia</taxon>
        <taxon>Eutheria</taxon>
        <taxon>Euarchontoglires</taxon>
        <taxon>Dermoptera</taxon>
        <taxon>Cynocephalidae</taxon>
        <taxon>Galeopterus</taxon>
    </lineage>
</organism>
<dbReference type="InterPro" id="IPR013087">
    <property type="entry name" value="Znf_C2H2_type"/>
</dbReference>
<evidence type="ECO:0000256" key="6">
    <source>
        <dbReference type="ARBA" id="ARBA00023242"/>
    </source>
</evidence>
<feature type="compositionally biased region" description="Basic and acidic residues" evidence="7">
    <location>
        <begin position="171"/>
        <end position="190"/>
    </location>
</feature>
<keyword evidence="3" id="KW-0863">Zinc-finger</keyword>
<sequence>MSSSASARTPAGKRVVNQDELRRLMKEKQRQSTNRKRIESPFAKYNRLGQLSCALCNSPVKSELLWQTHVLGKQHREKVAKLKGAKEGIQGPSVSVAPQSAKRKAPDADGRDAKRARAPSVPQVLPSTSALSTNCDKTGKESTRATANKPSGLGLLPDYEDDDDEEEEEGGERKAEDANEPRDAESKDHSLSSSRAAANSVLPDHCFNIKIRDTIISPTSLSSEQQDDMAPDIRAASGLPGLGKDASESCRP</sequence>
<protein>
    <submittedName>
        <fullName evidence="10">Zinc finger protein 830-like</fullName>
    </submittedName>
</protein>
<comment type="subcellular location">
    <subcellularLocation>
        <location evidence="1">Nucleus</location>
    </subcellularLocation>
</comment>
<name>A0ABM0QB81_GALVR</name>
<evidence type="ECO:0000313" key="10">
    <source>
        <dbReference type="RefSeq" id="XP_008565622.1"/>
    </source>
</evidence>
<evidence type="ECO:0000256" key="5">
    <source>
        <dbReference type="ARBA" id="ARBA00023054"/>
    </source>
</evidence>
<feature type="region of interest" description="Disordered" evidence="7">
    <location>
        <begin position="81"/>
        <end position="203"/>
    </location>
</feature>
<dbReference type="Proteomes" id="UP000694923">
    <property type="component" value="Unplaced"/>
</dbReference>
<dbReference type="InterPro" id="IPR003604">
    <property type="entry name" value="Matrin/U1-like-C_Znf_C2H2"/>
</dbReference>
<feature type="compositionally biased region" description="Polar residues" evidence="7">
    <location>
        <begin position="125"/>
        <end position="136"/>
    </location>
</feature>
<accession>A0ABM0QB81</accession>
<reference evidence="10" key="1">
    <citation type="submission" date="2025-08" db="UniProtKB">
        <authorList>
            <consortium name="RefSeq"/>
        </authorList>
    </citation>
    <scope>IDENTIFICATION</scope>
</reference>
<keyword evidence="9" id="KW-1185">Reference proteome</keyword>